<keyword evidence="2" id="KW-0732">Signal</keyword>
<feature type="region of interest" description="Disordered" evidence="1">
    <location>
        <begin position="66"/>
        <end position="92"/>
    </location>
</feature>
<feature type="signal peptide" evidence="2">
    <location>
        <begin position="1"/>
        <end position="20"/>
    </location>
</feature>
<sequence>MNTFVLSTVFAILFVSLATADSETFEELFQPEMPSMRARIASSSRFWGKRDTARARIAASRIFRGRRSMGMEETPESDGDAANLEQQQQQLSSAEAPIWLIPSADYYERTAKAMRPNLHISSRFWGRK</sequence>
<feature type="non-terminal residue" evidence="3">
    <location>
        <position position="1"/>
    </location>
</feature>
<name>A0AA36CFU9_9BILA</name>
<gene>
    <name evidence="3" type="ORF">MSPICULIGERA_LOCUS5841</name>
</gene>
<organism evidence="3 4">
    <name type="scientific">Mesorhabditis spiculigera</name>
    <dbReference type="NCBI Taxonomy" id="96644"/>
    <lineage>
        <taxon>Eukaryota</taxon>
        <taxon>Metazoa</taxon>
        <taxon>Ecdysozoa</taxon>
        <taxon>Nematoda</taxon>
        <taxon>Chromadorea</taxon>
        <taxon>Rhabditida</taxon>
        <taxon>Rhabditina</taxon>
        <taxon>Rhabditomorpha</taxon>
        <taxon>Rhabditoidea</taxon>
        <taxon>Rhabditidae</taxon>
        <taxon>Mesorhabditinae</taxon>
        <taxon>Mesorhabditis</taxon>
    </lineage>
</organism>
<proteinExistence type="predicted"/>
<evidence type="ECO:0000313" key="3">
    <source>
        <dbReference type="EMBL" id="CAJ0567284.1"/>
    </source>
</evidence>
<comment type="caution">
    <text evidence="3">The sequence shown here is derived from an EMBL/GenBank/DDBJ whole genome shotgun (WGS) entry which is preliminary data.</text>
</comment>
<dbReference type="Proteomes" id="UP001177023">
    <property type="component" value="Unassembled WGS sequence"/>
</dbReference>
<dbReference type="EMBL" id="CATQJA010001442">
    <property type="protein sequence ID" value="CAJ0567284.1"/>
    <property type="molecule type" value="Genomic_DNA"/>
</dbReference>
<evidence type="ECO:0000256" key="2">
    <source>
        <dbReference type="SAM" id="SignalP"/>
    </source>
</evidence>
<feature type="chain" id="PRO_5041372643" evidence="2">
    <location>
        <begin position="21"/>
        <end position="128"/>
    </location>
</feature>
<evidence type="ECO:0000256" key="1">
    <source>
        <dbReference type="SAM" id="MobiDB-lite"/>
    </source>
</evidence>
<evidence type="ECO:0000313" key="4">
    <source>
        <dbReference type="Proteomes" id="UP001177023"/>
    </source>
</evidence>
<protein>
    <submittedName>
        <fullName evidence="3">Uncharacterized protein</fullName>
    </submittedName>
</protein>
<accession>A0AA36CFU9</accession>
<reference evidence="3" key="1">
    <citation type="submission" date="2023-06" db="EMBL/GenBank/DDBJ databases">
        <authorList>
            <person name="Delattre M."/>
        </authorList>
    </citation>
    <scope>NUCLEOTIDE SEQUENCE</scope>
    <source>
        <strain evidence="3">AF72</strain>
    </source>
</reference>
<keyword evidence="4" id="KW-1185">Reference proteome</keyword>
<dbReference type="AlphaFoldDB" id="A0AA36CFU9"/>